<dbReference type="GO" id="GO:0005975">
    <property type="term" value="P:carbohydrate metabolic process"/>
    <property type="evidence" value="ECO:0007669"/>
    <property type="project" value="InterPro"/>
</dbReference>
<dbReference type="EMBL" id="MK072282">
    <property type="protein sequence ID" value="AYV81547.1"/>
    <property type="molecule type" value="Genomic_DNA"/>
</dbReference>
<dbReference type="Gene3D" id="1.50.10.10">
    <property type="match status" value="1"/>
</dbReference>
<gene>
    <name evidence="1" type="ORF">Harvfovirus40_10</name>
</gene>
<sequence length="377" mass="42406">MASGKTAAALDIVRRCIGEKGIWASTDRYADTCWNRDAALTVIPWLLEAHNQPSEEKKIPSTNIDIVVKHLLGIQQRQLENGKVPILFLDNVERFVTKKKEKAIRTGKPSFMLTRHEEGSLENLTPHTRDGELLHILAVNQLLQLVPNIACAKVLKDSADKALSYVENTLLAKSPLVMGADWRDTREDLNDKCVLTNAVLLKQVYTVLHMKEKEQKIHAILKTFWNGTYFNDYEGNSSFDVLGNALSILYDVATTDQMELIFTHAIGLTTPYGIKMTEVFLPALSGKEEEIMTRDQAVIWPFVTGFMLLAIVQKGNKMWVEIATKEFAKWCALDGFFEWYAISTGEGFGSIEQVWSAAMFLRLNHALLLKTPTTTTA</sequence>
<organism evidence="1">
    <name type="scientific">Harvfovirus sp</name>
    <dbReference type="NCBI Taxonomy" id="2487768"/>
    <lineage>
        <taxon>Viruses</taxon>
        <taxon>Varidnaviria</taxon>
        <taxon>Bamfordvirae</taxon>
        <taxon>Nucleocytoviricota</taxon>
        <taxon>Megaviricetes</taxon>
        <taxon>Imitervirales</taxon>
        <taxon>Mimiviridae</taxon>
        <taxon>Klosneuvirinae</taxon>
    </lineage>
</organism>
<accession>A0A3G5A2U3</accession>
<dbReference type="InterPro" id="IPR012341">
    <property type="entry name" value="6hp_glycosidase-like_sf"/>
</dbReference>
<proteinExistence type="predicted"/>
<name>A0A3G5A2U3_9VIRU</name>
<protein>
    <submittedName>
        <fullName evidence="1">Glycogen debranching enzyme alpha-1,6-glucosidase</fullName>
    </submittedName>
</protein>
<dbReference type="InterPro" id="IPR008928">
    <property type="entry name" value="6-hairpin_glycosidase_sf"/>
</dbReference>
<reference evidence="1" key="1">
    <citation type="submission" date="2018-10" db="EMBL/GenBank/DDBJ databases">
        <title>Hidden diversity of soil giant viruses.</title>
        <authorList>
            <person name="Schulz F."/>
            <person name="Alteio L."/>
            <person name="Goudeau D."/>
            <person name="Ryan E.M."/>
            <person name="Malmstrom R.R."/>
            <person name="Blanchard J."/>
            <person name="Woyke T."/>
        </authorList>
    </citation>
    <scope>NUCLEOTIDE SEQUENCE</scope>
    <source>
        <strain evidence="1">HAV1</strain>
    </source>
</reference>
<evidence type="ECO:0000313" key="1">
    <source>
        <dbReference type="EMBL" id="AYV81547.1"/>
    </source>
</evidence>
<dbReference type="SUPFAM" id="SSF48208">
    <property type="entry name" value="Six-hairpin glycosidases"/>
    <property type="match status" value="1"/>
</dbReference>